<dbReference type="EMBL" id="GEDC01007814">
    <property type="protein sequence ID" value="JAS29484.1"/>
    <property type="molecule type" value="Transcribed_RNA"/>
</dbReference>
<sequence>THQKNIKNFLRIWFQRTGNPMPELPKVERRAINSEERTCSLCVVSFSSIVDRDIHLRGKNHLKRLCYSKSSPAKRQKIKSDQAVTSSVLQEKIASLKKENLNLIEIKKANKCEINKREQQLVELINHDNLNQRISHLEKLKLENRALKKEIEKLKKNRMEL</sequence>
<evidence type="ECO:0000256" key="3">
    <source>
        <dbReference type="ARBA" id="ARBA00023212"/>
    </source>
</evidence>
<feature type="non-terminal residue" evidence="6">
    <location>
        <position position="1"/>
    </location>
</feature>
<evidence type="ECO:0000313" key="6">
    <source>
        <dbReference type="EMBL" id="JAS11235.1"/>
    </source>
</evidence>
<accession>A0A1B6CD08</accession>
<keyword evidence="4" id="KW-0175">Coiled coil</keyword>
<dbReference type="InterPro" id="IPR036236">
    <property type="entry name" value="Znf_C2H2_sf"/>
</dbReference>
<dbReference type="Gene3D" id="3.30.160.60">
    <property type="entry name" value="Classic Zinc Finger"/>
    <property type="match status" value="1"/>
</dbReference>
<dbReference type="AlphaFoldDB" id="A0A1B6CD08"/>
<evidence type="ECO:0000256" key="4">
    <source>
        <dbReference type="SAM" id="Coils"/>
    </source>
</evidence>
<keyword evidence="3" id="KW-0206">Cytoskeleton</keyword>
<comment type="subcellular location">
    <subcellularLocation>
        <location evidence="1">Cytoplasm</location>
        <location evidence="1">Cytoskeleton</location>
        <location evidence="1">Spindle</location>
    </subcellularLocation>
</comment>
<feature type="coiled-coil region" evidence="4">
    <location>
        <begin position="130"/>
        <end position="157"/>
    </location>
</feature>
<organism evidence="6">
    <name type="scientific">Clastoptera arizonana</name>
    <name type="common">Arizona spittle bug</name>
    <dbReference type="NCBI Taxonomy" id="38151"/>
    <lineage>
        <taxon>Eukaryota</taxon>
        <taxon>Metazoa</taxon>
        <taxon>Ecdysozoa</taxon>
        <taxon>Arthropoda</taxon>
        <taxon>Hexapoda</taxon>
        <taxon>Insecta</taxon>
        <taxon>Pterygota</taxon>
        <taxon>Neoptera</taxon>
        <taxon>Paraneoptera</taxon>
        <taxon>Hemiptera</taxon>
        <taxon>Auchenorrhyncha</taxon>
        <taxon>Cercopoidea</taxon>
        <taxon>Clastopteridae</taxon>
        <taxon>Clastoptera</taxon>
    </lineage>
</organism>
<dbReference type="GO" id="GO:0005819">
    <property type="term" value="C:spindle"/>
    <property type="evidence" value="ECO:0007669"/>
    <property type="project" value="UniProtKB-SubCell"/>
</dbReference>
<evidence type="ECO:0000313" key="7">
    <source>
        <dbReference type="EMBL" id="JAS29484.1"/>
    </source>
</evidence>
<dbReference type="InterPro" id="IPR031794">
    <property type="entry name" value="HMMR_C"/>
</dbReference>
<dbReference type="EMBL" id="GEDC01026063">
    <property type="protein sequence ID" value="JAS11235.1"/>
    <property type="molecule type" value="Transcribed_RNA"/>
</dbReference>
<evidence type="ECO:0000259" key="5">
    <source>
        <dbReference type="Pfam" id="PF15908"/>
    </source>
</evidence>
<evidence type="ECO:0000256" key="2">
    <source>
        <dbReference type="ARBA" id="ARBA00022490"/>
    </source>
</evidence>
<evidence type="ECO:0000256" key="1">
    <source>
        <dbReference type="ARBA" id="ARBA00004186"/>
    </source>
</evidence>
<feature type="domain" description="Hyaluronan-mediated motility receptor C-terminal" evidence="5">
    <location>
        <begin position="87"/>
        <end position="156"/>
    </location>
</feature>
<name>A0A1B6CD08_9HEMI</name>
<dbReference type="Pfam" id="PF15908">
    <property type="entry name" value="HMMR_C"/>
    <property type="match status" value="1"/>
</dbReference>
<dbReference type="SUPFAM" id="SSF57667">
    <property type="entry name" value="beta-beta-alpha zinc fingers"/>
    <property type="match status" value="1"/>
</dbReference>
<protein>
    <recommendedName>
        <fullName evidence="5">Hyaluronan-mediated motility receptor C-terminal domain-containing protein</fullName>
    </recommendedName>
</protein>
<reference evidence="6" key="1">
    <citation type="submission" date="2015-12" db="EMBL/GenBank/DDBJ databases">
        <title>De novo transcriptome assembly of four potential Pierce s Disease insect vectors from Arizona vineyards.</title>
        <authorList>
            <person name="Tassone E.E."/>
        </authorList>
    </citation>
    <scope>NUCLEOTIDE SEQUENCE</scope>
</reference>
<gene>
    <name evidence="6" type="ORF">g.39042</name>
    <name evidence="7" type="ORF">g.39049</name>
</gene>
<keyword evidence="2" id="KW-0963">Cytoplasm</keyword>
<proteinExistence type="predicted"/>